<keyword evidence="2" id="KW-1185">Reference proteome</keyword>
<dbReference type="AlphaFoldDB" id="A0A9D4G3Q6"/>
<comment type="caution">
    <text evidence="1">The sequence shown here is derived from an EMBL/GenBank/DDBJ whole genome shotgun (WGS) entry which is preliminary data.</text>
</comment>
<dbReference type="Proteomes" id="UP000828390">
    <property type="component" value="Unassembled WGS sequence"/>
</dbReference>
<name>A0A9D4G3Q6_DREPO</name>
<accession>A0A9D4G3Q6</accession>
<evidence type="ECO:0000313" key="2">
    <source>
        <dbReference type="Proteomes" id="UP000828390"/>
    </source>
</evidence>
<reference evidence="1" key="1">
    <citation type="journal article" date="2019" name="bioRxiv">
        <title>The Genome of the Zebra Mussel, Dreissena polymorpha: A Resource for Invasive Species Research.</title>
        <authorList>
            <person name="McCartney M.A."/>
            <person name="Auch B."/>
            <person name="Kono T."/>
            <person name="Mallez S."/>
            <person name="Zhang Y."/>
            <person name="Obille A."/>
            <person name="Becker A."/>
            <person name="Abrahante J.E."/>
            <person name="Garbe J."/>
            <person name="Badalamenti J.P."/>
            <person name="Herman A."/>
            <person name="Mangelson H."/>
            <person name="Liachko I."/>
            <person name="Sullivan S."/>
            <person name="Sone E.D."/>
            <person name="Koren S."/>
            <person name="Silverstein K.A.T."/>
            <person name="Beckman K.B."/>
            <person name="Gohl D.M."/>
        </authorList>
    </citation>
    <scope>NUCLEOTIDE SEQUENCE</scope>
    <source>
        <strain evidence="1">Duluth1</strain>
        <tissue evidence="1">Whole animal</tissue>
    </source>
</reference>
<evidence type="ECO:0000313" key="1">
    <source>
        <dbReference type="EMBL" id="KAH3809995.1"/>
    </source>
</evidence>
<protein>
    <submittedName>
        <fullName evidence="1">Uncharacterized protein</fullName>
    </submittedName>
</protein>
<gene>
    <name evidence="1" type="ORF">DPMN_138377</name>
</gene>
<reference evidence="1" key="2">
    <citation type="submission" date="2020-11" db="EMBL/GenBank/DDBJ databases">
        <authorList>
            <person name="McCartney M.A."/>
            <person name="Auch B."/>
            <person name="Kono T."/>
            <person name="Mallez S."/>
            <person name="Becker A."/>
            <person name="Gohl D.M."/>
            <person name="Silverstein K.A.T."/>
            <person name="Koren S."/>
            <person name="Bechman K.B."/>
            <person name="Herman A."/>
            <person name="Abrahante J.E."/>
            <person name="Garbe J."/>
        </authorList>
    </citation>
    <scope>NUCLEOTIDE SEQUENCE</scope>
    <source>
        <strain evidence="1">Duluth1</strain>
        <tissue evidence="1">Whole animal</tissue>
    </source>
</reference>
<proteinExistence type="predicted"/>
<organism evidence="1 2">
    <name type="scientific">Dreissena polymorpha</name>
    <name type="common">Zebra mussel</name>
    <name type="synonym">Mytilus polymorpha</name>
    <dbReference type="NCBI Taxonomy" id="45954"/>
    <lineage>
        <taxon>Eukaryota</taxon>
        <taxon>Metazoa</taxon>
        <taxon>Spiralia</taxon>
        <taxon>Lophotrochozoa</taxon>
        <taxon>Mollusca</taxon>
        <taxon>Bivalvia</taxon>
        <taxon>Autobranchia</taxon>
        <taxon>Heteroconchia</taxon>
        <taxon>Euheterodonta</taxon>
        <taxon>Imparidentia</taxon>
        <taxon>Neoheterodontei</taxon>
        <taxon>Myida</taxon>
        <taxon>Dreissenoidea</taxon>
        <taxon>Dreissenidae</taxon>
        <taxon>Dreissena</taxon>
    </lineage>
</organism>
<sequence length="100" mass="11896">MAVVFLVDDERRRKVPIPRLFRERIVLENLRDEDIVSRYRLSRGGIERLVVLIGEEIAPTCRRSHANDPVTQVCKKCEETFDLRNYSYKIVFIFNQQSRI</sequence>
<dbReference type="EMBL" id="JAIWYP010000006">
    <property type="protein sequence ID" value="KAH3809995.1"/>
    <property type="molecule type" value="Genomic_DNA"/>
</dbReference>